<proteinExistence type="predicted"/>
<name>A0A1B9B911_9BACI</name>
<dbReference type="InterPro" id="IPR009492">
    <property type="entry name" value="TniQ"/>
</dbReference>
<reference evidence="3" key="1">
    <citation type="submission" date="2016-05" db="EMBL/GenBank/DDBJ databases">
        <authorList>
            <person name="Liu B."/>
            <person name="Wang J."/>
            <person name="Zhu Y."/>
            <person name="Liu G."/>
            <person name="Chen Q."/>
            <person name="Chen Z."/>
            <person name="Lan J."/>
            <person name="Che J."/>
            <person name="Ge C."/>
            <person name="Shi H."/>
            <person name="Pan Z."/>
            <person name="Liu X."/>
        </authorList>
    </citation>
    <scope>NUCLEOTIDE SEQUENCE [LARGE SCALE GENOMIC DNA]</scope>
    <source>
        <strain evidence="3">FJAT-27215</strain>
    </source>
</reference>
<feature type="domain" description="TniQ" evidence="1">
    <location>
        <begin position="4"/>
        <end position="116"/>
    </location>
</feature>
<gene>
    <name evidence="2" type="ORF">A8F95_02415</name>
</gene>
<dbReference type="EMBL" id="MAYT01000001">
    <property type="protein sequence ID" value="OCA92570.1"/>
    <property type="molecule type" value="Genomic_DNA"/>
</dbReference>
<sequence length="608" mass="71227">MSIKETETLGSFLFRIFKRNYYDSPYPLSNSSFTRNQLLQNFIPQDICNELELLTMQKGLYRHSYKSMEVDLEQENLLFLKTSSKFCPKCLQEEIYQDFSWGINLISVCLKHEVYLANRCSFCNSKVTLSSIFKDKCNGCGCKYSSITTAKETNPYILNSQRELSELILGKKKLFLDLMSLTDFLTVIFAFSQLLDGLPSFTQQDAHKYKIKCTNKIPFDEKDLVYLIADLYWVFKDFDNRIPKILTSNFCQEPTRDVRKKRKKFEERILSSEKLRFIINAYEELRLEHFICEMKAPRNVKIYDRQALNFIKENYLTKGELKRQYQLVESEYDFLMKSGAFKDCYFNNGNASYFFKKRINRRIQTFLKEKADAVTVAEAAMLLGVNVNRVSSLVKNGILNYSSYMGYSKWLSKESIQQLFVSLNAEEIKDVENKVSFRRSFEMFATSGLNVVELIHFIRRDHLKAYTKTMPYKLFDLYFEVDDLLKKIKEKRILTKGLSLSEAAAKLNCGERTVMKMVEVGLLSSPAVEKIHSSSFAYRFDLTEIDRFQKNFYMVDQLVKEFKVTPTLISNAIYRGSLKNYLAGKCRKVIVNKKEFEEYLKKQKRAVS</sequence>
<organism evidence="2 3">
    <name type="scientific">Pseudobacillus wudalianchiensis</name>
    <dbReference type="NCBI Taxonomy" id="1743143"/>
    <lineage>
        <taxon>Bacteria</taxon>
        <taxon>Bacillati</taxon>
        <taxon>Bacillota</taxon>
        <taxon>Bacilli</taxon>
        <taxon>Bacillales</taxon>
        <taxon>Bacillaceae</taxon>
        <taxon>Pseudobacillus</taxon>
    </lineage>
</organism>
<dbReference type="AlphaFoldDB" id="A0A1B9B911"/>
<dbReference type="Proteomes" id="UP000092578">
    <property type="component" value="Unassembled WGS sequence"/>
</dbReference>
<protein>
    <recommendedName>
        <fullName evidence="1">TniQ domain-containing protein</fullName>
    </recommendedName>
</protein>
<dbReference type="Pfam" id="PF06527">
    <property type="entry name" value="TniQ"/>
    <property type="match status" value="1"/>
</dbReference>
<keyword evidence="3" id="KW-1185">Reference proteome</keyword>
<evidence type="ECO:0000259" key="1">
    <source>
        <dbReference type="Pfam" id="PF06527"/>
    </source>
</evidence>
<accession>A0A1B9B911</accession>
<evidence type="ECO:0000313" key="3">
    <source>
        <dbReference type="Proteomes" id="UP000092578"/>
    </source>
</evidence>
<evidence type="ECO:0000313" key="2">
    <source>
        <dbReference type="EMBL" id="OCA92570.1"/>
    </source>
</evidence>
<comment type="caution">
    <text evidence="2">The sequence shown here is derived from an EMBL/GenBank/DDBJ whole genome shotgun (WGS) entry which is preliminary data.</text>
</comment>